<feature type="domain" description="Polysaccharide export protein N-terminal" evidence="16">
    <location>
        <begin position="21"/>
        <end position="96"/>
    </location>
</feature>
<evidence type="ECO:0000256" key="2">
    <source>
        <dbReference type="ARBA" id="ARBA00009450"/>
    </source>
</evidence>
<evidence type="ECO:0000256" key="6">
    <source>
        <dbReference type="ARBA" id="ARBA00022692"/>
    </source>
</evidence>
<evidence type="ECO:0000256" key="9">
    <source>
        <dbReference type="ARBA" id="ARBA00023065"/>
    </source>
</evidence>
<evidence type="ECO:0000256" key="14">
    <source>
        <dbReference type="ARBA" id="ARBA00023288"/>
    </source>
</evidence>
<keyword evidence="11" id="KW-0472">Membrane</keyword>
<keyword evidence="20" id="KW-1185">Reference proteome</keyword>
<evidence type="ECO:0000259" key="17">
    <source>
        <dbReference type="Pfam" id="PF10531"/>
    </source>
</evidence>
<dbReference type="Proteomes" id="UP000573499">
    <property type="component" value="Unassembled WGS sequence"/>
</dbReference>
<evidence type="ECO:0000256" key="3">
    <source>
        <dbReference type="ARBA" id="ARBA00022448"/>
    </source>
</evidence>
<dbReference type="GO" id="GO:0009279">
    <property type="term" value="C:cell outer membrane"/>
    <property type="evidence" value="ECO:0007669"/>
    <property type="project" value="UniProtKB-SubCell"/>
</dbReference>
<gene>
    <name evidence="19" type="primary">epsE</name>
    <name evidence="19" type="ORF">H3H39_23835</name>
</gene>
<evidence type="ECO:0000256" key="4">
    <source>
        <dbReference type="ARBA" id="ARBA00022452"/>
    </source>
</evidence>
<evidence type="ECO:0000256" key="12">
    <source>
        <dbReference type="ARBA" id="ARBA00023139"/>
    </source>
</evidence>
<reference evidence="19 20" key="1">
    <citation type="submission" date="2020-07" db="EMBL/GenBank/DDBJ databases">
        <title>Novel species isolated from subtropical streams in China.</title>
        <authorList>
            <person name="Lu H."/>
        </authorList>
    </citation>
    <scope>NUCLEOTIDE SEQUENCE [LARGE SCALE GENOMIC DNA]</scope>
    <source>
        <strain evidence="19 20">LX47W</strain>
    </source>
</reference>
<comment type="similarity">
    <text evidence="2">Belongs to the BexD/CtrA/VexA family.</text>
</comment>
<evidence type="ECO:0000256" key="7">
    <source>
        <dbReference type="ARBA" id="ARBA00022729"/>
    </source>
</evidence>
<keyword evidence="8" id="KW-0625">Polysaccharide transport</keyword>
<dbReference type="InterPro" id="IPR003715">
    <property type="entry name" value="Poly_export_N"/>
</dbReference>
<dbReference type="GO" id="GO:0006811">
    <property type="term" value="P:monoatomic ion transport"/>
    <property type="evidence" value="ECO:0007669"/>
    <property type="project" value="UniProtKB-KW"/>
</dbReference>
<feature type="domain" description="SLBB" evidence="18">
    <location>
        <begin position="102"/>
        <end position="182"/>
    </location>
</feature>
<dbReference type="InterPro" id="IPR054765">
    <property type="entry name" value="SLBB_dom"/>
</dbReference>
<organism evidence="19 20">
    <name type="scientific">Rugamonas apoptosis</name>
    <dbReference type="NCBI Taxonomy" id="2758570"/>
    <lineage>
        <taxon>Bacteria</taxon>
        <taxon>Pseudomonadati</taxon>
        <taxon>Pseudomonadota</taxon>
        <taxon>Betaproteobacteria</taxon>
        <taxon>Burkholderiales</taxon>
        <taxon>Oxalobacteraceae</taxon>
        <taxon>Telluria group</taxon>
        <taxon>Rugamonas</taxon>
    </lineage>
</organism>
<evidence type="ECO:0000256" key="10">
    <source>
        <dbReference type="ARBA" id="ARBA00023114"/>
    </source>
</evidence>
<keyword evidence="7 15" id="KW-0732">Signal</keyword>
<dbReference type="Pfam" id="PF22461">
    <property type="entry name" value="SLBB_2"/>
    <property type="match status" value="1"/>
</dbReference>
<keyword evidence="14" id="KW-0449">Lipoprotein</keyword>
<keyword evidence="5" id="KW-0762">Sugar transport</keyword>
<evidence type="ECO:0000313" key="19">
    <source>
        <dbReference type="EMBL" id="MBA5690082.1"/>
    </source>
</evidence>
<protein>
    <submittedName>
        <fullName evidence="19">Polysaccharide export protein EpsE</fullName>
    </submittedName>
</protein>
<evidence type="ECO:0000256" key="15">
    <source>
        <dbReference type="SAM" id="SignalP"/>
    </source>
</evidence>
<accession>A0A7W2FE51</accession>
<dbReference type="AlphaFoldDB" id="A0A7W2FE51"/>
<dbReference type="GO" id="GO:0015159">
    <property type="term" value="F:polysaccharide transmembrane transporter activity"/>
    <property type="evidence" value="ECO:0007669"/>
    <property type="project" value="InterPro"/>
</dbReference>
<keyword evidence="10" id="KW-0626">Porin</keyword>
<dbReference type="NCBIfam" id="TIGR03028">
    <property type="entry name" value="EpsE"/>
    <property type="match status" value="1"/>
</dbReference>
<evidence type="ECO:0000256" key="8">
    <source>
        <dbReference type="ARBA" id="ARBA00023047"/>
    </source>
</evidence>
<feature type="domain" description="Soluble ligand binding" evidence="17">
    <location>
        <begin position="188"/>
        <end position="239"/>
    </location>
</feature>
<dbReference type="GO" id="GO:0015288">
    <property type="term" value="F:porin activity"/>
    <property type="evidence" value="ECO:0007669"/>
    <property type="project" value="UniProtKB-KW"/>
</dbReference>
<keyword evidence="9" id="KW-0406">Ion transport</keyword>
<keyword evidence="4" id="KW-1134">Transmembrane beta strand</keyword>
<dbReference type="InterPro" id="IPR019554">
    <property type="entry name" value="Soluble_ligand-bd"/>
</dbReference>
<dbReference type="PANTHER" id="PTHR33619">
    <property type="entry name" value="POLYSACCHARIDE EXPORT PROTEIN GFCE-RELATED"/>
    <property type="match status" value="1"/>
</dbReference>
<evidence type="ECO:0000259" key="16">
    <source>
        <dbReference type="Pfam" id="PF02563"/>
    </source>
</evidence>
<comment type="caution">
    <text evidence="19">The sequence shown here is derived from an EMBL/GenBank/DDBJ whole genome shotgun (WGS) entry which is preliminary data.</text>
</comment>
<proteinExistence type="inferred from homology"/>
<sequence>MKTIVRWMMACLLLCGVGGASAQDVLLGAGDVLKISVYGSPDLGLETRVSESGVITFPLVGEVAVGGLPVAAAERKLSGLLESGGFVKKAQVNIIVTSIQSQQVSVLGQVYRPGRYPLEGKRSLVDVLALAGGISPDGGDSVTLIRRRGGATTKQVVDLIQMMRSGDLVTDTDLVANDIVYVDRAPRFYIYGEVQRPGTFRLERAMTVVQALSTGGGLTPRGTERGLVVKRRDAKGVVQVLSVKQDDLLQADDVVYVKESLF</sequence>
<name>A0A7W2FE51_9BURK</name>
<evidence type="ECO:0000256" key="5">
    <source>
        <dbReference type="ARBA" id="ARBA00022597"/>
    </source>
</evidence>
<evidence type="ECO:0000256" key="1">
    <source>
        <dbReference type="ARBA" id="ARBA00004571"/>
    </source>
</evidence>
<evidence type="ECO:0000313" key="20">
    <source>
        <dbReference type="Proteomes" id="UP000573499"/>
    </source>
</evidence>
<dbReference type="Gene3D" id="3.10.560.10">
    <property type="entry name" value="Outer membrane lipoprotein wza domain like"/>
    <property type="match status" value="2"/>
</dbReference>
<dbReference type="Pfam" id="PF10531">
    <property type="entry name" value="SLBB"/>
    <property type="match status" value="1"/>
</dbReference>
<evidence type="ECO:0000256" key="11">
    <source>
        <dbReference type="ARBA" id="ARBA00023136"/>
    </source>
</evidence>
<keyword evidence="6" id="KW-0812">Transmembrane</keyword>
<evidence type="ECO:0000256" key="13">
    <source>
        <dbReference type="ARBA" id="ARBA00023237"/>
    </source>
</evidence>
<dbReference type="PANTHER" id="PTHR33619:SF3">
    <property type="entry name" value="POLYSACCHARIDE EXPORT PROTEIN GFCE-RELATED"/>
    <property type="match status" value="1"/>
</dbReference>
<feature type="chain" id="PRO_5031561385" evidence="15">
    <location>
        <begin position="23"/>
        <end position="262"/>
    </location>
</feature>
<keyword evidence="3" id="KW-0813">Transport</keyword>
<feature type="signal peptide" evidence="15">
    <location>
        <begin position="1"/>
        <end position="22"/>
    </location>
</feature>
<keyword evidence="13" id="KW-0998">Cell outer membrane</keyword>
<dbReference type="InterPro" id="IPR049712">
    <property type="entry name" value="Poly_export"/>
</dbReference>
<comment type="subcellular location">
    <subcellularLocation>
        <location evidence="1">Cell outer membrane</location>
        <topology evidence="1">Multi-pass membrane protein</topology>
    </subcellularLocation>
</comment>
<dbReference type="Pfam" id="PF02563">
    <property type="entry name" value="Poly_export"/>
    <property type="match status" value="1"/>
</dbReference>
<dbReference type="RefSeq" id="WP_182156873.1">
    <property type="nucleotide sequence ID" value="NZ_JACEZU010000014.1"/>
</dbReference>
<dbReference type="EMBL" id="JACEZU010000014">
    <property type="protein sequence ID" value="MBA5690082.1"/>
    <property type="molecule type" value="Genomic_DNA"/>
</dbReference>
<dbReference type="GO" id="GO:0046930">
    <property type="term" value="C:pore complex"/>
    <property type="evidence" value="ECO:0007669"/>
    <property type="project" value="UniProtKB-KW"/>
</dbReference>
<evidence type="ECO:0000259" key="18">
    <source>
        <dbReference type="Pfam" id="PF22461"/>
    </source>
</evidence>
<keyword evidence="12" id="KW-0564">Palmitate</keyword>
<dbReference type="InterPro" id="IPR017478">
    <property type="entry name" value="Polysacc_export_EpsE"/>
</dbReference>